<name>A0ABU4F0J2_WILMA</name>
<dbReference type="Pfam" id="PF13481">
    <property type="entry name" value="AAA_25"/>
    <property type="match status" value="1"/>
</dbReference>
<protein>
    <submittedName>
        <fullName evidence="1">AAA family ATPase</fullName>
    </submittedName>
</protein>
<evidence type="ECO:0000313" key="1">
    <source>
        <dbReference type="EMBL" id="MDV7137014.1"/>
    </source>
</evidence>
<dbReference type="InterPro" id="IPR027417">
    <property type="entry name" value="P-loop_NTPase"/>
</dbReference>
<evidence type="ECO:0000313" key="2">
    <source>
        <dbReference type="Proteomes" id="UP001185792"/>
    </source>
</evidence>
<reference evidence="1 2" key="1">
    <citation type="submission" date="2023-10" db="EMBL/GenBank/DDBJ databases">
        <title>Development of a sustainable strategy for remediation of hydrocarbon-contaminated territories based on the waste exchange concept.</title>
        <authorList>
            <person name="Krivoruchko A."/>
        </authorList>
    </citation>
    <scope>NUCLEOTIDE SEQUENCE [LARGE SCALE GENOMIC DNA]</scope>
    <source>
        <strain evidence="1 2">IEGM 1236</strain>
    </source>
</reference>
<keyword evidence="2" id="KW-1185">Reference proteome</keyword>
<dbReference type="Proteomes" id="UP001185792">
    <property type="component" value="Unassembled WGS sequence"/>
</dbReference>
<dbReference type="RefSeq" id="WP_317714905.1">
    <property type="nucleotide sequence ID" value="NZ_JAWLUM010000008.1"/>
</dbReference>
<organism evidence="1 2">
    <name type="scientific">Williamsia marianensis</name>
    <dbReference type="NCBI Taxonomy" id="85044"/>
    <lineage>
        <taxon>Bacteria</taxon>
        <taxon>Bacillati</taxon>
        <taxon>Actinomycetota</taxon>
        <taxon>Actinomycetes</taxon>
        <taxon>Mycobacteriales</taxon>
        <taxon>Nocardiaceae</taxon>
        <taxon>Williamsia</taxon>
    </lineage>
</organism>
<comment type="caution">
    <text evidence="1">The sequence shown here is derived from an EMBL/GenBank/DDBJ whole genome shotgun (WGS) entry which is preliminary data.</text>
</comment>
<gene>
    <name evidence="1" type="ORF">R4198_25260</name>
</gene>
<accession>A0ABU4F0J2</accession>
<dbReference type="EMBL" id="JAWLUM010000008">
    <property type="protein sequence ID" value="MDV7137014.1"/>
    <property type="molecule type" value="Genomic_DNA"/>
</dbReference>
<proteinExistence type="predicted"/>
<dbReference type="Gene3D" id="3.40.50.300">
    <property type="entry name" value="P-loop containing nucleotide triphosphate hydrolases"/>
    <property type="match status" value="1"/>
</dbReference>
<dbReference type="SUPFAM" id="SSF52540">
    <property type="entry name" value="P-loop containing nucleoside triphosphate hydrolases"/>
    <property type="match status" value="1"/>
</dbReference>
<sequence length="429" mass="46459">MNDTDLLAWLDRTEWDFTGDDVEVVGLVPPPAEPFDMEDPNTWTAKQLTEYLAFRNGERSIPAWATVDYGIRAPAGATAAQVDALAKFTARLYDAEKLRNLPKLEPLIDGWLYQGTAARLFAPPGSMKTFQALSWAAHVAMGREWHGCAVAQGPVLFLAGEGARGLRDRREAIEATYNDGKDIEGLFIGDLTFNMAEPGSSFVWALGTSAMQLGAKFIVIDTQSRYTVGSEENSAKELGYLISAVDELTRFTGATVMLVHHVARGSDHGRGSTVVEGAMQSEFYLTKTEAADGAVALTLRATKQKDHPELSIPLRPEPVGVSLVLVAGDPGQIGERGDGNGGKLRPKLMQELSEHLAAEDAPMSRTALVARAHGRKEYKLAAVDVLIRLGYFSNDPVSNRLTLAEPYTADRGDTYAACVLHLDPGAEVE</sequence>